<feature type="region of interest" description="Disordered" evidence="1">
    <location>
        <begin position="1"/>
        <end position="22"/>
    </location>
</feature>
<protein>
    <submittedName>
        <fullName evidence="2">Uncharacterized protein</fullName>
    </submittedName>
</protein>
<evidence type="ECO:0000313" key="2">
    <source>
        <dbReference type="EMBL" id="CEP20126.1"/>
    </source>
</evidence>
<evidence type="ECO:0000256" key="1">
    <source>
        <dbReference type="SAM" id="MobiDB-lite"/>
    </source>
</evidence>
<accession>A0A0B7NNC7</accession>
<reference evidence="2 3" key="1">
    <citation type="submission" date="2014-09" db="EMBL/GenBank/DDBJ databases">
        <authorList>
            <person name="Ellenberger Sabrina"/>
        </authorList>
    </citation>
    <scope>NUCLEOTIDE SEQUENCE [LARGE SCALE GENOMIC DNA]</scope>
    <source>
        <strain evidence="2 3">CBS 412.66</strain>
    </source>
</reference>
<dbReference type="OrthoDB" id="2276454at2759"/>
<dbReference type="AlphaFoldDB" id="A0A0B7NNC7"/>
<gene>
    <name evidence="2" type="primary">PARPA_14447.1 scaffold 50209</name>
</gene>
<organism evidence="2 3">
    <name type="scientific">Parasitella parasitica</name>
    <dbReference type="NCBI Taxonomy" id="35722"/>
    <lineage>
        <taxon>Eukaryota</taxon>
        <taxon>Fungi</taxon>
        <taxon>Fungi incertae sedis</taxon>
        <taxon>Mucoromycota</taxon>
        <taxon>Mucoromycotina</taxon>
        <taxon>Mucoromycetes</taxon>
        <taxon>Mucorales</taxon>
        <taxon>Mucorineae</taxon>
        <taxon>Mucoraceae</taxon>
        <taxon>Parasitella</taxon>
    </lineage>
</organism>
<sequence length="166" mass="18761">MPSELEYRKRPDAGSNFSKMPEEKQHIMDLLDNECTTEDDDFDDDFDEEVEFAYQCDFQKKQPNKPCTTTSLLSSLLSSSSASSAEQCSSITVPKRISMQKSLSILVSPSSSSIAAAPTASTSDPLSESLKRNLEWEHCQHSLQRYQKNQTNSNQDVSWTDNFSKW</sequence>
<dbReference type="EMBL" id="LN734207">
    <property type="protein sequence ID" value="CEP20126.1"/>
    <property type="molecule type" value="Genomic_DNA"/>
</dbReference>
<proteinExistence type="predicted"/>
<feature type="region of interest" description="Disordered" evidence="1">
    <location>
        <begin position="146"/>
        <end position="166"/>
    </location>
</feature>
<dbReference type="Proteomes" id="UP000054107">
    <property type="component" value="Unassembled WGS sequence"/>
</dbReference>
<keyword evidence="3" id="KW-1185">Reference proteome</keyword>
<name>A0A0B7NNC7_9FUNG</name>
<evidence type="ECO:0000313" key="3">
    <source>
        <dbReference type="Proteomes" id="UP000054107"/>
    </source>
</evidence>
<feature type="compositionally biased region" description="Basic and acidic residues" evidence="1">
    <location>
        <begin position="1"/>
        <end position="12"/>
    </location>
</feature>